<dbReference type="SUPFAM" id="SSF109604">
    <property type="entry name" value="HD-domain/PDEase-like"/>
    <property type="match status" value="1"/>
</dbReference>
<proteinExistence type="predicted"/>
<evidence type="ECO:0000313" key="2">
    <source>
        <dbReference type="EMBL" id="GET34000.1"/>
    </source>
</evidence>
<dbReference type="InterPro" id="IPR006674">
    <property type="entry name" value="HD_domain"/>
</dbReference>
<dbReference type="EMBL" id="BLAX01000001">
    <property type="protein sequence ID" value="GET34000.1"/>
    <property type="molecule type" value="Genomic_DNA"/>
</dbReference>
<sequence>MSKIPTRDEALELLKKYNDSDSLVRHGMAVEAVMKHFAEKMGEDPEKWGIIGLVHDLDYEKYPEQHCTMTRQILEEQKWPEDYIRAIMSHAWGMCTDDKPQLPMEKVLYATDELTGLITAAVYVRPSRSILDLTVKSVKKKWKTKSFAAGANREVIMQGAEMLDMPLEELIAETIAGMQKEADALGLRGEV</sequence>
<evidence type="ECO:0000259" key="1">
    <source>
        <dbReference type="Pfam" id="PF01966"/>
    </source>
</evidence>
<gene>
    <name evidence="2" type="ORF">PbJCM13498_28630</name>
</gene>
<keyword evidence="3" id="KW-1185">Reference proteome</keyword>
<feature type="domain" description="HD" evidence="1">
    <location>
        <begin position="25"/>
        <end position="113"/>
    </location>
</feature>
<reference evidence="2 3" key="1">
    <citation type="submission" date="2019-10" db="EMBL/GenBank/DDBJ databases">
        <title>Prolixibacter strains distinguished by the presence of nitrate reductase genes were adept at nitrate-dependent anaerobic corrosion of metallic iron and carbon steel.</title>
        <authorList>
            <person name="Iino T."/>
            <person name="Shono N."/>
            <person name="Ito K."/>
            <person name="Nakamura R."/>
            <person name="Sueoka K."/>
            <person name="Harayama S."/>
            <person name="Ohkuma M."/>
        </authorList>
    </citation>
    <scope>NUCLEOTIDE SEQUENCE [LARGE SCALE GENOMIC DNA]</scope>
    <source>
        <strain evidence="2 3">JCM 13498</strain>
    </source>
</reference>
<dbReference type="AlphaFoldDB" id="A0A5M4B1F2"/>
<comment type="caution">
    <text evidence="2">The sequence shown here is derived from an EMBL/GenBank/DDBJ whole genome shotgun (WGS) entry which is preliminary data.</text>
</comment>
<accession>A0A5M4B1F2</accession>
<dbReference type="NCBIfam" id="TIGR00277">
    <property type="entry name" value="HDIG"/>
    <property type="match status" value="1"/>
</dbReference>
<protein>
    <submittedName>
        <fullName evidence="2">HDIG domain-containing protein</fullName>
    </submittedName>
</protein>
<dbReference type="PANTHER" id="PTHR38659">
    <property type="entry name" value="METAL-DEPENDENT PHOSPHOHYDROLASE"/>
    <property type="match status" value="1"/>
</dbReference>
<dbReference type="Gene3D" id="1.10.3210.10">
    <property type="entry name" value="Hypothetical protein af1432"/>
    <property type="match status" value="1"/>
</dbReference>
<name>A0A5M4B1F2_9BACT</name>
<organism evidence="2 3">
    <name type="scientific">Prolixibacter bellariivorans</name>
    <dbReference type="NCBI Taxonomy" id="314319"/>
    <lineage>
        <taxon>Bacteria</taxon>
        <taxon>Pseudomonadati</taxon>
        <taxon>Bacteroidota</taxon>
        <taxon>Bacteroidia</taxon>
        <taxon>Marinilabiliales</taxon>
        <taxon>Prolixibacteraceae</taxon>
        <taxon>Prolixibacter</taxon>
    </lineage>
</organism>
<dbReference type="RefSeq" id="WP_025863873.1">
    <property type="nucleotide sequence ID" value="NZ_BLAX01000001.1"/>
</dbReference>
<dbReference type="InterPro" id="IPR006675">
    <property type="entry name" value="HDIG_dom"/>
</dbReference>
<dbReference type="OrthoDB" id="9801160at2"/>
<dbReference type="Pfam" id="PF01966">
    <property type="entry name" value="HD"/>
    <property type="match status" value="1"/>
</dbReference>
<evidence type="ECO:0000313" key="3">
    <source>
        <dbReference type="Proteomes" id="UP000391834"/>
    </source>
</evidence>
<dbReference type="PANTHER" id="PTHR38659:SF2">
    <property type="entry name" value="HDIG DOMAIN PROTEIN"/>
    <property type="match status" value="1"/>
</dbReference>
<dbReference type="Proteomes" id="UP000391834">
    <property type="component" value="Unassembled WGS sequence"/>
</dbReference>